<sequence length="147" mass="15840">MKMLRGAGVTVISGFHSPVEKECLNILLRGSQPVIVCPAKSLEGMRVKTEYQKPLEEGRLLFLSPFSQGENRASAGRAVRRNDFVAAVADKVLVAYAHPGGSVERLCQKLSGGQTPLLVLDDMHNNHLRTLATGMVGPKTIMTATAL</sequence>
<reference evidence="1" key="1">
    <citation type="journal article" date="2020" name="Biotechnol. Biofuels">
        <title>New insights from the biogas microbiome by comprehensive genome-resolved metagenomics of nearly 1600 species originating from multiple anaerobic digesters.</title>
        <authorList>
            <person name="Campanaro S."/>
            <person name="Treu L."/>
            <person name="Rodriguez-R L.M."/>
            <person name="Kovalovszki A."/>
            <person name="Ziels R.M."/>
            <person name="Maus I."/>
            <person name="Zhu X."/>
            <person name="Kougias P.G."/>
            <person name="Basile A."/>
            <person name="Luo G."/>
            <person name="Schluter A."/>
            <person name="Konstantinidis K.T."/>
            <person name="Angelidaki I."/>
        </authorList>
    </citation>
    <scope>NUCLEOTIDE SEQUENCE</scope>
    <source>
        <strain evidence="1">AS06rmzACSIP_7</strain>
    </source>
</reference>
<dbReference type="AlphaFoldDB" id="A0A971M322"/>
<gene>
    <name evidence="1" type="ORF">GXY80_05140</name>
</gene>
<dbReference type="Gene3D" id="3.40.50.450">
    <property type="match status" value="1"/>
</dbReference>
<name>A0A971M322_9BACT</name>
<evidence type="ECO:0000313" key="2">
    <source>
        <dbReference type="Proteomes" id="UP000777265"/>
    </source>
</evidence>
<organism evidence="1 2">
    <name type="scientific">Syntrophorhabdus aromaticivorans</name>
    <dbReference type="NCBI Taxonomy" id="328301"/>
    <lineage>
        <taxon>Bacteria</taxon>
        <taxon>Pseudomonadati</taxon>
        <taxon>Thermodesulfobacteriota</taxon>
        <taxon>Syntrophorhabdia</taxon>
        <taxon>Syntrophorhabdales</taxon>
        <taxon>Syntrophorhabdaceae</taxon>
        <taxon>Syntrophorhabdus</taxon>
    </lineage>
</organism>
<dbReference type="Proteomes" id="UP000777265">
    <property type="component" value="Unassembled WGS sequence"/>
</dbReference>
<evidence type="ECO:0000313" key="1">
    <source>
        <dbReference type="EMBL" id="NLW34853.1"/>
    </source>
</evidence>
<dbReference type="EMBL" id="JAAYEE010000086">
    <property type="protein sequence ID" value="NLW34853.1"/>
    <property type="molecule type" value="Genomic_DNA"/>
</dbReference>
<comment type="caution">
    <text evidence="1">The sequence shown here is derived from an EMBL/GenBank/DDBJ whole genome shotgun (WGS) entry which is preliminary data.</text>
</comment>
<reference evidence="1" key="2">
    <citation type="submission" date="2020-01" db="EMBL/GenBank/DDBJ databases">
        <authorList>
            <person name="Campanaro S."/>
        </authorList>
    </citation>
    <scope>NUCLEOTIDE SEQUENCE</scope>
    <source>
        <strain evidence="1">AS06rmzACSIP_7</strain>
    </source>
</reference>
<accession>A0A971M322</accession>
<protein>
    <submittedName>
        <fullName evidence="1">SMF family protein</fullName>
    </submittedName>
</protein>
<proteinExistence type="predicted"/>